<dbReference type="EC" id="2.4.-.-" evidence="1"/>
<organism evidence="1 2">
    <name type="scientific">Marinobacter metalliresistant</name>
    <dbReference type="NCBI Taxonomy" id="2961995"/>
    <lineage>
        <taxon>Bacteria</taxon>
        <taxon>Pseudomonadati</taxon>
        <taxon>Pseudomonadota</taxon>
        <taxon>Gammaproteobacteria</taxon>
        <taxon>Pseudomonadales</taxon>
        <taxon>Marinobacteraceae</taxon>
        <taxon>Marinobacter</taxon>
    </lineage>
</organism>
<keyword evidence="1" id="KW-0328">Glycosyltransferase</keyword>
<protein>
    <submittedName>
        <fullName evidence="1">Glycosyltransferase</fullName>
        <ecNumber evidence="1">2.4.-.-</ecNumber>
    </submittedName>
</protein>
<dbReference type="GO" id="GO:0016757">
    <property type="term" value="F:glycosyltransferase activity"/>
    <property type="evidence" value="ECO:0007669"/>
    <property type="project" value="UniProtKB-KW"/>
</dbReference>
<dbReference type="Gene3D" id="3.40.50.2000">
    <property type="entry name" value="Glycogen Phosphorylase B"/>
    <property type="match status" value="2"/>
</dbReference>
<keyword evidence="1" id="KW-0808">Transferase</keyword>
<proteinExistence type="predicted"/>
<dbReference type="SUPFAM" id="SSF53756">
    <property type="entry name" value="UDP-Glycosyltransferase/glycogen phosphorylase"/>
    <property type="match status" value="1"/>
</dbReference>
<name>A0ABZ2W4C3_9GAMM</name>
<dbReference type="Proteomes" id="UP001475781">
    <property type="component" value="Chromosome"/>
</dbReference>
<dbReference type="RefSeq" id="WP_341582083.1">
    <property type="nucleotide sequence ID" value="NZ_CP101118.1"/>
</dbReference>
<sequence>MKKSVWITWDDHRRSRELAAHWGMSYKVFEYSGSMFIRYIKLSTKTLMYMSKNSPDIIFCQNPSVVLSALLTFFCNIKKITLVVDRHSNFKIASRKSLLPKWIIFHLVSDYSLQNADLTIVTNSEAANYVSSIGGKPIILPDKLPSDLSGVKRKLEGDVNFLFICSFSSDEPVDAVLACFKRLDKNYHVYVTGNFKKHRDWQQYRDDENIHFLGFVNEDTYLSYLKSVDVTIVLTNMPMTLNCGSYESVKAGKPQVVADSLVIKEWFRSGAVYVDPKDENSIFYGIRETIERLDDLKIAQRKFSETLESDWSVLEEKFRRAVTQNLGHKF</sequence>
<reference evidence="1 2" key="1">
    <citation type="submission" date="2022-07" db="EMBL/GenBank/DDBJ databases">
        <title>A copper resistant bacterium isolated from sediment samples of deep sea hydrothermal areas.</title>
        <authorList>
            <person name="Zeng X."/>
        </authorList>
    </citation>
    <scope>NUCLEOTIDE SEQUENCE [LARGE SCALE GENOMIC DNA]</scope>
    <source>
        <strain evidence="2">CuT 6</strain>
    </source>
</reference>
<gene>
    <name evidence="1" type="ORF">NLK58_03625</name>
</gene>
<accession>A0ABZ2W4C3</accession>
<evidence type="ECO:0000313" key="1">
    <source>
        <dbReference type="EMBL" id="WZF89316.1"/>
    </source>
</evidence>
<dbReference type="EMBL" id="CP101118">
    <property type="protein sequence ID" value="WZF89316.1"/>
    <property type="molecule type" value="Genomic_DNA"/>
</dbReference>
<dbReference type="Pfam" id="PF13692">
    <property type="entry name" value="Glyco_trans_1_4"/>
    <property type="match status" value="1"/>
</dbReference>
<evidence type="ECO:0000313" key="2">
    <source>
        <dbReference type="Proteomes" id="UP001475781"/>
    </source>
</evidence>
<keyword evidence="2" id="KW-1185">Reference proteome</keyword>